<reference evidence="2" key="1">
    <citation type="submission" date="2025-08" db="UniProtKB">
        <authorList>
            <consortium name="Ensembl"/>
        </authorList>
    </citation>
    <scope>IDENTIFICATION</scope>
</reference>
<proteinExistence type="predicted"/>
<evidence type="ECO:0000256" key="1">
    <source>
        <dbReference type="SAM" id="MobiDB-lite"/>
    </source>
</evidence>
<dbReference type="Proteomes" id="UP000694388">
    <property type="component" value="Unplaced"/>
</dbReference>
<dbReference type="PANTHER" id="PTHR31336:SF3">
    <property type="entry name" value="PROTEIN LIN-37 HOMOLOG"/>
    <property type="match status" value="1"/>
</dbReference>
<dbReference type="PANTHER" id="PTHR31336">
    <property type="entry name" value="LIN37 HOMOLOG"/>
    <property type="match status" value="1"/>
</dbReference>
<dbReference type="AlphaFoldDB" id="A0A8C4Q688"/>
<evidence type="ECO:0000313" key="2">
    <source>
        <dbReference type="Ensembl" id="ENSEBUP00000010464.1"/>
    </source>
</evidence>
<dbReference type="InterPro" id="IPR028226">
    <property type="entry name" value="LIN37"/>
</dbReference>
<feature type="compositionally biased region" description="Basic residues" evidence="1">
    <location>
        <begin position="59"/>
        <end position="68"/>
    </location>
</feature>
<keyword evidence="3" id="KW-1185">Reference proteome</keyword>
<sequence>MANVKVKVEKPDSEASAARYKLDVVLQGLVDKSDVDSSSNSKDLGDGQKALVEANKGTRFPHQKRKRRKDAEELLIESAQPRKNAYVRTFFDRSVDLAQFSENSPLYPICRAWMRNQPNSRDDPPGCPDIELESSDNEVPELLNGKCSDVYRLPPPKGPLAGGVQLSPCIPSEILQLDKYLDTKVCLKGMVVDYGTHQSEKGQLYYLCLTMYRTFQTFICSCSDSFICSFPPPWLLLPPAIYDCAVCTDETVSGQPLPFVRIHGLLKSQNSRVH</sequence>
<organism evidence="2 3">
    <name type="scientific">Eptatretus burgeri</name>
    <name type="common">Inshore hagfish</name>
    <dbReference type="NCBI Taxonomy" id="7764"/>
    <lineage>
        <taxon>Eukaryota</taxon>
        <taxon>Metazoa</taxon>
        <taxon>Chordata</taxon>
        <taxon>Craniata</taxon>
        <taxon>Vertebrata</taxon>
        <taxon>Cyclostomata</taxon>
        <taxon>Myxini</taxon>
        <taxon>Myxiniformes</taxon>
        <taxon>Myxinidae</taxon>
        <taxon>Eptatretinae</taxon>
        <taxon>Eptatretus</taxon>
    </lineage>
</organism>
<dbReference type="Ensembl" id="ENSEBUT00000011012.1">
    <property type="protein sequence ID" value="ENSEBUP00000010464.1"/>
    <property type="gene ID" value="ENSEBUG00000006739.1"/>
</dbReference>
<evidence type="ECO:0000313" key="3">
    <source>
        <dbReference type="Proteomes" id="UP000694388"/>
    </source>
</evidence>
<dbReference type="GO" id="GO:0031523">
    <property type="term" value="C:Myb complex"/>
    <property type="evidence" value="ECO:0007669"/>
    <property type="project" value="TreeGrafter"/>
</dbReference>
<dbReference type="GeneTree" id="ENSGT00390000002748"/>
<dbReference type="GO" id="GO:0017053">
    <property type="term" value="C:transcription repressor complex"/>
    <property type="evidence" value="ECO:0007669"/>
    <property type="project" value="InterPro"/>
</dbReference>
<name>A0A8C4Q688_EPTBU</name>
<accession>A0A8C4Q688</accession>
<dbReference type="Pfam" id="PF15306">
    <property type="entry name" value="LIN37"/>
    <property type="match status" value="1"/>
</dbReference>
<reference evidence="2" key="2">
    <citation type="submission" date="2025-09" db="UniProtKB">
        <authorList>
            <consortium name="Ensembl"/>
        </authorList>
    </citation>
    <scope>IDENTIFICATION</scope>
</reference>
<dbReference type="GO" id="GO:0000122">
    <property type="term" value="P:negative regulation of transcription by RNA polymerase II"/>
    <property type="evidence" value="ECO:0007669"/>
    <property type="project" value="TreeGrafter"/>
</dbReference>
<protein>
    <submittedName>
        <fullName evidence="2">Lin-37 DREAM MuvB core complex component</fullName>
    </submittedName>
</protein>
<feature type="region of interest" description="Disordered" evidence="1">
    <location>
        <begin position="33"/>
        <end position="69"/>
    </location>
</feature>